<gene>
    <name evidence="3" type="ORF">POVCU2_0061110</name>
</gene>
<name>A0A1A8WBI9_PLAOA</name>
<keyword evidence="2" id="KW-0472">Membrane</keyword>
<feature type="transmembrane region" description="Helical" evidence="2">
    <location>
        <begin position="372"/>
        <end position="398"/>
    </location>
</feature>
<evidence type="ECO:0000256" key="2">
    <source>
        <dbReference type="SAM" id="Phobius"/>
    </source>
</evidence>
<organism evidence="3 4">
    <name type="scientific">Plasmodium ovale curtisi</name>
    <dbReference type="NCBI Taxonomy" id="864141"/>
    <lineage>
        <taxon>Eukaryota</taxon>
        <taxon>Sar</taxon>
        <taxon>Alveolata</taxon>
        <taxon>Apicomplexa</taxon>
        <taxon>Aconoidasida</taxon>
        <taxon>Haemosporida</taxon>
        <taxon>Plasmodiidae</taxon>
        <taxon>Plasmodium</taxon>
        <taxon>Plasmodium (Plasmodium)</taxon>
    </lineage>
</organism>
<dbReference type="Proteomes" id="UP000078560">
    <property type="component" value="Unassembled WGS sequence"/>
</dbReference>
<keyword evidence="2" id="KW-0812">Transmembrane</keyword>
<sequence>MFSGNVGVGENDMENVGENLKKNMLDMFSGNVGVGENDMENVGENLKKNMLDMFSGNVGVGENDMENLGENLKKNILDMFSGNVGVGENDMENVGENLKKNMLDMFSGNVGVGENDMENLGANLKKNILDMFSGSVEVGENERANLNINLRESLFNMLPENVDINENVMGKIRDFEKLKNNLTDILGKVAEMPEPDVGSLTDVISGSFDRNVEQKKRIVDAQEESIPIVLSEKEGKKKAKDRHSRKKSSSKVENEEHKHKSKERKSRKKLSDRLTGKKESAFDVQKIKKTAYNLWEKVGINKETVKKHVTTVKNFIHKVDEEVDKEISKVMQPEMENKKVTKTSEGFFGRVKSLIKKYRIFSIPFFSGMGSFGFLAFGAVVTSILSSCLTIFVVTYLLSKVDANVNKNKKRKFYSFYEDIYNDLPDVRSSFQKLFK</sequence>
<protein>
    <submittedName>
        <fullName evidence="3">Liver stage antigen 3</fullName>
    </submittedName>
</protein>
<feature type="compositionally biased region" description="Basic residues" evidence="1">
    <location>
        <begin position="259"/>
        <end position="268"/>
    </location>
</feature>
<evidence type="ECO:0000256" key="1">
    <source>
        <dbReference type="SAM" id="MobiDB-lite"/>
    </source>
</evidence>
<proteinExistence type="predicted"/>
<dbReference type="AlphaFoldDB" id="A0A1A8WBI9"/>
<evidence type="ECO:0000313" key="3">
    <source>
        <dbReference type="EMBL" id="SBS90387.1"/>
    </source>
</evidence>
<feature type="compositionally biased region" description="Basic residues" evidence="1">
    <location>
        <begin position="236"/>
        <end position="249"/>
    </location>
</feature>
<evidence type="ECO:0000313" key="4">
    <source>
        <dbReference type="Proteomes" id="UP000078560"/>
    </source>
</evidence>
<accession>A0A1A8WBI9</accession>
<feature type="region of interest" description="Disordered" evidence="1">
    <location>
        <begin position="230"/>
        <end position="274"/>
    </location>
</feature>
<reference evidence="4" key="1">
    <citation type="submission" date="2016-05" db="EMBL/GenBank/DDBJ databases">
        <authorList>
            <person name="Naeem Raeece"/>
        </authorList>
    </citation>
    <scope>NUCLEOTIDE SEQUENCE [LARGE SCALE GENOMIC DNA]</scope>
</reference>
<dbReference type="EMBL" id="FLQU01000923">
    <property type="protein sequence ID" value="SBS90387.1"/>
    <property type="molecule type" value="Genomic_DNA"/>
</dbReference>
<keyword evidence="2" id="KW-1133">Transmembrane helix</keyword>